<dbReference type="Proteomes" id="UP001221898">
    <property type="component" value="Unassembled WGS sequence"/>
</dbReference>
<keyword evidence="2" id="KW-1185">Reference proteome</keyword>
<name>A0AAD7X1V9_9TELE</name>
<sequence length="119" mass="12920">MEVAAVAGMQSLMQARADMRLRAQNAQPYSRQRDTGAPEFLTWKLALNPSARVGTSFGEFGWCPFHPSMELGRDPVDLSLKAGLFSGLRAESPPSPLPPAPSHSHAEITLFIWGIIVSS</sequence>
<accession>A0AAD7X1V9</accession>
<proteinExistence type="predicted"/>
<evidence type="ECO:0000313" key="2">
    <source>
        <dbReference type="Proteomes" id="UP001221898"/>
    </source>
</evidence>
<reference evidence="1" key="1">
    <citation type="journal article" date="2023" name="Science">
        <title>Genome structures resolve the early diversification of teleost fishes.</title>
        <authorList>
            <person name="Parey E."/>
            <person name="Louis A."/>
            <person name="Montfort J."/>
            <person name="Bouchez O."/>
            <person name="Roques C."/>
            <person name="Iampietro C."/>
            <person name="Lluch J."/>
            <person name="Castinel A."/>
            <person name="Donnadieu C."/>
            <person name="Desvignes T."/>
            <person name="Floi Bucao C."/>
            <person name="Jouanno E."/>
            <person name="Wen M."/>
            <person name="Mejri S."/>
            <person name="Dirks R."/>
            <person name="Jansen H."/>
            <person name="Henkel C."/>
            <person name="Chen W.J."/>
            <person name="Zahm M."/>
            <person name="Cabau C."/>
            <person name="Klopp C."/>
            <person name="Thompson A.W."/>
            <person name="Robinson-Rechavi M."/>
            <person name="Braasch I."/>
            <person name="Lecointre G."/>
            <person name="Bobe J."/>
            <person name="Postlethwait J.H."/>
            <person name="Berthelot C."/>
            <person name="Roest Crollius H."/>
            <person name="Guiguen Y."/>
        </authorList>
    </citation>
    <scope>NUCLEOTIDE SEQUENCE</scope>
    <source>
        <strain evidence="1">NC1722</strain>
    </source>
</reference>
<dbReference type="EMBL" id="JAINUG010000004">
    <property type="protein sequence ID" value="KAJ8417387.1"/>
    <property type="molecule type" value="Genomic_DNA"/>
</dbReference>
<organism evidence="1 2">
    <name type="scientific">Aldrovandia affinis</name>
    <dbReference type="NCBI Taxonomy" id="143900"/>
    <lineage>
        <taxon>Eukaryota</taxon>
        <taxon>Metazoa</taxon>
        <taxon>Chordata</taxon>
        <taxon>Craniata</taxon>
        <taxon>Vertebrata</taxon>
        <taxon>Euteleostomi</taxon>
        <taxon>Actinopterygii</taxon>
        <taxon>Neopterygii</taxon>
        <taxon>Teleostei</taxon>
        <taxon>Notacanthiformes</taxon>
        <taxon>Halosauridae</taxon>
        <taxon>Aldrovandia</taxon>
    </lineage>
</organism>
<protein>
    <submittedName>
        <fullName evidence="1">Uncharacterized protein</fullName>
    </submittedName>
</protein>
<dbReference type="AlphaFoldDB" id="A0AAD7X1V9"/>
<comment type="caution">
    <text evidence="1">The sequence shown here is derived from an EMBL/GenBank/DDBJ whole genome shotgun (WGS) entry which is preliminary data.</text>
</comment>
<gene>
    <name evidence="1" type="ORF">AAFF_G00286140</name>
</gene>
<evidence type="ECO:0000313" key="1">
    <source>
        <dbReference type="EMBL" id="KAJ8417387.1"/>
    </source>
</evidence>